<name>A0A0F9HT24_9ZZZZ</name>
<evidence type="ECO:0000256" key="1">
    <source>
        <dbReference type="ARBA" id="ARBA00022679"/>
    </source>
</evidence>
<evidence type="ECO:0000313" key="2">
    <source>
        <dbReference type="EMBL" id="KKL78267.1"/>
    </source>
</evidence>
<proteinExistence type="predicted"/>
<dbReference type="AlphaFoldDB" id="A0A0F9HT24"/>
<gene>
    <name evidence="2" type="ORF">LCGC14_2026520</name>
</gene>
<comment type="caution">
    <text evidence="2">The sequence shown here is derived from an EMBL/GenBank/DDBJ whole genome shotgun (WGS) entry which is preliminary data.</text>
</comment>
<dbReference type="Pfam" id="PF04208">
    <property type="entry name" value="MtrA"/>
    <property type="match status" value="1"/>
</dbReference>
<dbReference type="GO" id="GO:0016740">
    <property type="term" value="F:transferase activity"/>
    <property type="evidence" value="ECO:0007669"/>
    <property type="project" value="UniProtKB-KW"/>
</dbReference>
<protein>
    <submittedName>
        <fullName evidence="2">Uncharacterized protein</fullName>
    </submittedName>
</protein>
<reference evidence="2" key="1">
    <citation type="journal article" date="2015" name="Nature">
        <title>Complex archaea that bridge the gap between prokaryotes and eukaryotes.</title>
        <authorList>
            <person name="Spang A."/>
            <person name="Saw J.H."/>
            <person name="Jorgensen S.L."/>
            <person name="Zaremba-Niedzwiedzka K."/>
            <person name="Martijn J."/>
            <person name="Lind A.E."/>
            <person name="van Eijk R."/>
            <person name="Schleper C."/>
            <person name="Guy L."/>
            <person name="Ettema T.J."/>
        </authorList>
    </citation>
    <scope>NUCLEOTIDE SEQUENCE</scope>
</reference>
<dbReference type="EMBL" id="LAZR01023513">
    <property type="protein sequence ID" value="KKL78267.1"/>
    <property type="molecule type" value="Genomic_DNA"/>
</dbReference>
<sequence length="83" mass="9179">MLLPIPEEAYFGNKNSSVAVCTLSSIDLLKKLSEPKFLQNVAMIGRLLSENKGIESLVHYVNKNPNIKTIQVKSSVSKDLAVY</sequence>
<accession>A0A0F9HT24</accession>
<organism evidence="2">
    <name type="scientific">marine sediment metagenome</name>
    <dbReference type="NCBI Taxonomy" id="412755"/>
    <lineage>
        <taxon>unclassified sequences</taxon>
        <taxon>metagenomes</taxon>
        <taxon>ecological metagenomes</taxon>
    </lineage>
</organism>
<dbReference type="InterPro" id="IPR030688">
    <property type="entry name" value="MeTrfase_MtrA/MtxA"/>
</dbReference>
<keyword evidence="1" id="KW-0808">Transferase</keyword>